<dbReference type="Proteomes" id="UP000001056">
    <property type="component" value="Unassembled WGS sequence"/>
</dbReference>
<evidence type="ECO:0000313" key="3">
    <source>
        <dbReference type="Proteomes" id="UP000001056"/>
    </source>
</evidence>
<dbReference type="EMBL" id="CH408029">
    <property type="protein sequence ID" value="EAQ91777.1"/>
    <property type="molecule type" value="Genomic_DNA"/>
</dbReference>
<sequence>MPADLAKRTPQETIQAVNQVSVRKGAVAARRLPSGDTIVTFQSAGARDWYSTNTNWVREAFGEQAEESKRTFAVQLKGVWKTNLQGGGDPGNGAGRFNLPGGSTQGVRRGSDLEGSTTGLRALLGRPQPNAVLQVLEVGAHAALLQGDSIVPALRDPKPMERAAGKARPSALLTKTKFRYGARPAEEDIRRGQESARGKSKVLAKAKEAYQFRPRTYETVTTITAIATHTSAPTFSFGAEEREDDSYQVVGRKRLRGRPTNVAAAQRQALLDPQQTRINFEAPGVRFASPVVSGVDTTALPPRAPEPATGPTPTAAANPAVTATPNQRDAEGDTTMDSITVAGDEN</sequence>
<organism evidence="2 3">
    <name type="scientific">Chaetomium globosum (strain ATCC 6205 / CBS 148.51 / DSM 1962 / NBRC 6347 / NRRL 1970)</name>
    <name type="common">Soil fungus</name>
    <dbReference type="NCBI Taxonomy" id="306901"/>
    <lineage>
        <taxon>Eukaryota</taxon>
        <taxon>Fungi</taxon>
        <taxon>Dikarya</taxon>
        <taxon>Ascomycota</taxon>
        <taxon>Pezizomycotina</taxon>
        <taxon>Sordariomycetes</taxon>
        <taxon>Sordariomycetidae</taxon>
        <taxon>Sordariales</taxon>
        <taxon>Chaetomiaceae</taxon>
        <taxon>Chaetomium</taxon>
    </lineage>
</organism>
<reference evidence="3" key="1">
    <citation type="journal article" date="2015" name="Genome Announc.">
        <title>Draft genome sequence of the cellulolytic fungus Chaetomium globosum.</title>
        <authorList>
            <person name="Cuomo C.A."/>
            <person name="Untereiner W.A."/>
            <person name="Ma L.-J."/>
            <person name="Grabherr M."/>
            <person name="Birren B.W."/>
        </authorList>
    </citation>
    <scope>NUCLEOTIDE SEQUENCE [LARGE SCALE GENOMIC DNA]</scope>
    <source>
        <strain evidence="3">ATCC 6205 / CBS 148.51 / DSM 1962 / NBRC 6347 / NRRL 1970</strain>
    </source>
</reference>
<dbReference type="InParanoid" id="Q2HIE2"/>
<protein>
    <submittedName>
        <fullName evidence="2">Uncharacterized protein</fullName>
    </submittedName>
</protein>
<feature type="compositionally biased region" description="Gly residues" evidence="1">
    <location>
        <begin position="85"/>
        <end position="94"/>
    </location>
</feature>
<name>Q2HIE2_CHAGB</name>
<dbReference type="HOGENOM" id="CLU_801674_0_0_1"/>
<dbReference type="OrthoDB" id="3856898at2759"/>
<dbReference type="AlphaFoldDB" id="Q2HIE2"/>
<dbReference type="GeneID" id="4388263"/>
<feature type="region of interest" description="Disordered" evidence="1">
    <location>
        <begin position="83"/>
        <end position="114"/>
    </location>
</feature>
<dbReference type="RefSeq" id="XP_001219233.1">
    <property type="nucleotide sequence ID" value="XM_001219232.1"/>
</dbReference>
<dbReference type="VEuPathDB" id="FungiDB:CHGG_00012"/>
<evidence type="ECO:0000313" key="2">
    <source>
        <dbReference type="EMBL" id="EAQ91777.1"/>
    </source>
</evidence>
<proteinExistence type="predicted"/>
<keyword evidence="3" id="KW-1185">Reference proteome</keyword>
<evidence type="ECO:0000256" key="1">
    <source>
        <dbReference type="SAM" id="MobiDB-lite"/>
    </source>
</evidence>
<feature type="region of interest" description="Disordered" evidence="1">
    <location>
        <begin position="296"/>
        <end position="346"/>
    </location>
</feature>
<accession>Q2HIE2</accession>
<feature type="compositionally biased region" description="Low complexity" evidence="1">
    <location>
        <begin position="311"/>
        <end position="325"/>
    </location>
</feature>
<gene>
    <name evidence="2" type="ORF">CHGG_00012</name>
</gene>